<feature type="transmembrane region" description="Helical" evidence="1">
    <location>
        <begin position="106"/>
        <end position="123"/>
    </location>
</feature>
<keyword evidence="3" id="KW-1185">Reference proteome</keyword>
<dbReference type="InParanoid" id="A0A5J5EWZ2"/>
<reference evidence="2 3" key="1">
    <citation type="submission" date="2019-09" db="EMBL/GenBank/DDBJ databases">
        <title>Draft genome of the ectomycorrhizal ascomycete Sphaerosporella brunnea.</title>
        <authorList>
            <consortium name="DOE Joint Genome Institute"/>
            <person name="Benucci G.M."/>
            <person name="Marozzi G."/>
            <person name="Antonielli L."/>
            <person name="Sanchez S."/>
            <person name="Marco P."/>
            <person name="Wang X."/>
            <person name="Falini L.B."/>
            <person name="Barry K."/>
            <person name="Haridas S."/>
            <person name="Lipzen A."/>
            <person name="Labutti K."/>
            <person name="Grigoriev I.V."/>
            <person name="Murat C."/>
            <person name="Martin F."/>
            <person name="Albertini E."/>
            <person name="Donnini D."/>
            <person name="Bonito G."/>
        </authorList>
    </citation>
    <scope>NUCLEOTIDE SEQUENCE [LARGE SCALE GENOMIC DNA]</scope>
    <source>
        <strain evidence="2 3">Sb_GMNB300</strain>
    </source>
</reference>
<evidence type="ECO:0000313" key="3">
    <source>
        <dbReference type="Proteomes" id="UP000326924"/>
    </source>
</evidence>
<evidence type="ECO:0000313" key="2">
    <source>
        <dbReference type="EMBL" id="KAA8906093.1"/>
    </source>
</evidence>
<evidence type="ECO:0000256" key="1">
    <source>
        <dbReference type="SAM" id="Phobius"/>
    </source>
</evidence>
<keyword evidence="1" id="KW-0812">Transmembrane</keyword>
<keyword evidence="1" id="KW-1133">Transmembrane helix</keyword>
<dbReference type="AlphaFoldDB" id="A0A5J5EWZ2"/>
<gene>
    <name evidence="2" type="ORF">FN846DRAFT_722193</name>
</gene>
<sequence length="146" mass="16240">MTVRLPTDFCCNAVVNPVGGCLPTGFPPSSNQHRDFTISQSRWDTGNLTDGTDASLAFPAENSTAGRILKLEQEFVCQNIEIKESRAAMDRRFNGIKKRFDNLESWIKLIIGFGVGTVGLSIGTVRFQFQLIVSIFLHLTIVLFTR</sequence>
<proteinExistence type="predicted"/>
<comment type="caution">
    <text evidence="2">The sequence shown here is derived from an EMBL/GenBank/DDBJ whole genome shotgun (WGS) entry which is preliminary data.</text>
</comment>
<name>A0A5J5EWZ2_9PEZI</name>
<keyword evidence="1" id="KW-0472">Membrane</keyword>
<protein>
    <submittedName>
        <fullName evidence="2">Uncharacterized protein</fullName>
    </submittedName>
</protein>
<accession>A0A5J5EWZ2</accession>
<organism evidence="2 3">
    <name type="scientific">Sphaerosporella brunnea</name>
    <dbReference type="NCBI Taxonomy" id="1250544"/>
    <lineage>
        <taxon>Eukaryota</taxon>
        <taxon>Fungi</taxon>
        <taxon>Dikarya</taxon>
        <taxon>Ascomycota</taxon>
        <taxon>Pezizomycotina</taxon>
        <taxon>Pezizomycetes</taxon>
        <taxon>Pezizales</taxon>
        <taxon>Pyronemataceae</taxon>
        <taxon>Sphaerosporella</taxon>
    </lineage>
</organism>
<dbReference type="EMBL" id="VXIS01000092">
    <property type="protein sequence ID" value="KAA8906093.1"/>
    <property type="molecule type" value="Genomic_DNA"/>
</dbReference>
<dbReference type="OrthoDB" id="10523967at2759"/>
<feature type="transmembrane region" description="Helical" evidence="1">
    <location>
        <begin position="129"/>
        <end position="145"/>
    </location>
</feature>
<dbReference type="Proteomes" id="UP000326924">
    <property type="component" value="Unassembled WGS sequence"/>
</dbReference>